<comment type="caution">
    <text evidence="2">The sequence shown here is derived from an EMBL/GenBank/DDBJ whole genome shotgun (WGS) entry which is preliminary data.</text>
</comment>
<feature type="compositionally biased region" description="Polar residues" evidence="1">
    <location>
        <begin position="18"/>
        <end position="32"/>
    </location>
</feature>
<evidence type="ECO:0000256" key="1">
    <source>
        <dbReference type="SAM" id="MobiDB-lite"/>
    </source>
</evidence>
<gene>
    <name evidence="2" type="ORF">BSTOLATCC_MIC64015</name>
</gene>
<sequence>MGSCTSVSYSRVNKKKSTPPTESNLNVDPNSIRDNYNKNKVIMIDEFIHQLMKEQLLRKKAKEAPSLSISKSDLYSRRLSQVQLINL</sequence>
<dbReference type="AlphaFoldDB" id="A0AAU9KQK8"/>
<proteinExistence type="predicted"/>
<accession>A0AAU9KQK8</accession>
<evidence type="ECO:0000313" key="2">
    <source>
        <dbReference type="EMBL" id="CAG9335549.1"/>
    </source>
</evidence>
<protein>
    <submittedName>
        <fullName evidence="2">Uncharacterized protein</fullName>
    </submittedName>
</protein>
<dbReference type="Proteomes" id="UP001162131">
    <property type="component" value="Unassembled WGS sequence"/>
</dbReference>
<feature type="region of interest" description="Disordered" evidence="1">
    <location>
        <begin position="1"/>
        <end position="32"/>
    </location>
</feature>
<feature type="compositionally biased region" description="Polar residues" evidence="1">
    <location>
        <begin position="1"/>
        <end position="11"/>
    </location>
</feature>
<dbReference type="EMBL" id="CAJZBQ010000062">
    <property type="protein sequence ID" value="CAG9335549.1"/>
    <property type="molecule type" value="Genomic_DNA"/>
</dbReference>
<evidence type="ECO:0000313" key="3">
    <source>
        <dbReference type="Proteomes" id="UP001162131"/>
    </source>
</evidence>
<reference evidence="2" key="1">
    <citation type="submission" date="2021-09" db="EMBL/GenBank/DDBJ databases">
        <authorList>
            <consortium name="AG Swart"/>
            <person name="Singh M."/>
            <person name="Singh A."/>
            <person name="Seah K."/>
            <person name="Emmerich C."/>
        </authorList>
    </citation>
    <scope>NUCLEOTIDE SEQUENCE</scope>
    <source>
        <strain evidence="2">ATCC30299</strain>
    </source>
</reference>
<organism evidence="2 3">
    <name type="scientific">Blepharisma stoltei</name>
    <dbReference type="NCBI Taxonomy" id="1481888"/>
    <lineage>
        <taxon>Eukaryota</taxon>
        <taxon>Sar</taxon>
        <taxon>Alveolata</taxon>
        <taxon>Ciliophora</taxon>
        <taxon>Postciliodesmatophora</taxon>
        <taxon>Heterotrichea</taxon>
        <taxon>Heterotrichida</taxon>
        <taxon>Blepharismidae</taxon>
        <taxon>Blepharisma</taxon>
    </lineage>
</organism>
<keyword evidence="3" id="KW-1185">Reference proteome</keyword>
<name>A0AAU9KQK8_9CILI</name>